<protein>
    <submittedName>
        <fullName evidence="3">Transposase IS116/IS110/IS902 family protein</fullName>
    </submittedName>
</protein>
<gene>
    <name evidence="3" type="ORF">CLOSAC_28410</name>
</gene>
<accession>A0A1S8N4F6</accession>
<proteinExistence type="predicted"/>
<dbReference type="InterPro" id="IPR047650">
    <property type="entry name" value="Transpos_IS110"/>
</dbReference>
<feature type="domain" description="Transposase IS110-like N-terminal" evidence="1">
    <location>
        <begin position="10"/>
        <end position="168"/>
    </location>
</feature>
<evidence type="ECO:0000259" key="2">
    <source>
        <dbReference type="Pfam" id="PF02371"/>
    </source>
</evidence>
<dbReference type="Proteomes" id="UP000191154">
    <property type="component" value="Unassembled WGS sequence"/>
</dbReference>
<dbReference type="InterPro" id="IPR002525">
    <property type="entry name" value="Transp_IS110-like_N"/>
</dbReference>
<evidence type="ECO:0000313" key="3">
    <source>
        <dbReference type="EMBL" id="OOM11283.1"/>
    </source>
</evidence>
<organism evidence="3 4">
    <name type="scientific">Clostridium saccharobutylicum</name>
    <dbReference type="NCBI Taxonomy" id="169679"/>
    <lineage>
        <taxon>Bacteria</taxon>
        <taxon>Bacillati</taxon>
        <taxon>Bacillota</taxon>
        <taxon>Clostridia</taxon>
        <taxon>Eubacteriales</taxon>
        <taxon>Clostridiaceae</taxon>
        <taxon>Clostridium</taxon>
    </lineage>
</organism>
<feature type="domain" description="Transposase IS116/IS110/IS902 C-terminal" evidence="2">
    <location>
        <begin position="282"/>
        <end position="357"/>
    </location>
</feature>
<evidence type="ECO:0000313" key="4">
    <source>
        <dbReference type="Proteomes" id="UP000191154"/>
    </source>
</evidence>
<sequence length="429" mass="48783">MNNFINNFVVGVDLSSKSSVITILMPGGEIYGKKLNITNDLKGFTKLLTTLKEIEKQFSKRPEIFMESTGLYHIPLYNYFSKNHYKCYVINPIHTKNFAKQSIRKVKNDKVDSLRIAQLAQSPMFSTESVFDEKTFLLKKLCREYDSLVSNSAQYKKKVISLLNLVFPKFNEVFGDIFGSVSLAILFKYPTYVDFLSASKLDVITLITSTVHHSTEWADKRYNLLFNIAKEAELLKLDLDYLGTEVVCFINLLNSFKSAINKLKEKILEFSSNIPEFKENVELLCSHPEVGQISSISLLAEIGDIKNFSSAKKLVAFLGVDTSVSQSGDFTSTHNKLTKRGSNLARKILYNLSIASIKTLRNGVPANSVLLAYYKKLTTSKPKKIAICAIMHKLINHFFAILRDKKAFELRLPETHKKLYLERHLQIVI</sequence>
<reference evidence="3 4" key="1">
    <citation type="submission" date="2016-05" db="EMBL/GenBank/DDBJ databases">
        <title>Microbial solvent formation.</title>
        <authorList>
            <person name="Poehlein A."/>
            <person name="Montoya Solano J.D."/>
            <person name="Flitsch S."/>
            <person name="Krabben P."/>
            <person name="Duerre P."/>
            <person name="Daniel R."/>
        </authorList>
    </citation>
    <scope>NUCLEOTIDE SEQUENCE [LARGE SCALE GENOMIC DNA]</scope>
    <source>
        <strain evidence="3 4">L1-8</strain>
    </source>
</reference>
<dbReference type="PANTHER" id="PTHR33055:SF13">
    <property type="entry name" value="TRANSPOSASE"/>
    <property type="match status" value="1"/>
</dbReference>
<dbReference type="EMBL" id="LZYZ01000005">
    <property type="protein sequence ID" value="OOM11283.1"/>
    <property type="molecule type" value="Genomic_DNA"/>
</dbReference>
<dbReference type="PANTHER" id="PTHR33055">
    <property type="entry name" value="TRANSPOSASE FOR INSERTION SEQUENCE ELEMENT IS1111A"/>
    <property type="match status" value="1"/>
</dbReference>
<dbReference type="InterPro" id="IPR003346">
    <property type="entry name" value="Transposase_20"/>
</dbReference>
<dbReference type="Pfam" id="PF02371">
    <property type="entry name" value="Transposase_20"/>
    <property type="match status" value="1"/>
</dbReference>
<dbReference type="AlphaFoldDB" id="A0A1S8N4F6"/>
<dbReference type="NCBIfam" id="NF033542">
    <property type="entry name" value="transpos_IS110"/>
    <property type="match status" value="1"/>
</dbReference>
<name>A0A1S8N4F6_CLOSA</name>
<evidence type="ECO:0000259" key="1">
    <source>
        <dbReference type="Pfam" id="PF01548"/>
    </source>
</evidence>
<dbReference type="GO" id="GO:0004803">
    <property type="term" value="F:transposase activity"/>
    <property type="evidence" value="ECO:0007669"/>
    <property type="project" value="InterPro"/>
</dbReference>
<dbReference type="GO" id="GO:0003677">
    <property type="term" value="F:DNA binding"/>
    <property type="evidence" value="ECO:0007669"/>
    <property type="project" value="InterPro"/>
</dbReference>
<dbReference type="RefSeq" id="WP_077865949.1">
    <property type="nucleotide sequence ID" value="NZ_LZYZ01000005.1"/>
</dbReference>
<dbReference type="Pfam" id="PF01548">
    <property type="entry name" value="DEDD_Tnp_IS110"/>
    <property type="match status" value="1"/>
</dbReference>
<dbReference type="GO" id="GO:0006313">
    <property type="term" value="P:DNA transposition"/>
    <property type="evidence" value="ECO:0007669"/>
    <property type="project" value="InterPro"/>
</dbReference>
<comment type="caution">
    <text evidence="3">The sequence shown here is derived from an EMBL/GenBank/DDBJ whole genome shotgun (WGS) entry which is preliminary data.</text>
</comment>